<keyword evidence="1 5" id="KW-0808">Transferase</keyword>
<dbReference type="InterPro" id="IPR050167">
    <property type="entry name" value="Ser_Thr_protein_kinase"/>
</dbReference>
<keyword evidence="2 4" id="KW-0547">Nucleotide-binding</keyword>
<evidence type="ECO:0000256" key="1">
    <source>
        <dbReference type="ARBA" id="ARBA00022527"/>
    </source>
</evidence>
<dbReference type="InterPro" id="IPR001245">
    <property type="entry name" value="Ser-Thr/Tyr_kinase_cat_dom"/>
</dbReference>
<dbReference type="Pfam" id="PF07714">
    <property type="entry name" value="PK_Tyr_Ser-Thr"/>
    <property type="match status" value="1"/>
</dbReference>
<name>A0ABR2J0E1_9EUKA</name>
<comment type="caution">
    <text evidence="8">The sequence shown here is derived from an EMBL/GenBank/DDBJ whole genome shotgun (WGS) entry which is preliminary data.</text>
</comment>
<sequence length="425" mass="48843">MNFDGVFFDTKDFKLDEYLGKGAFGKTYIVQCVKDDLDYVGKIINIEAEKGFSAQDQINLLKESAILKQLNHPSLVKLLGINYQSLKYKSLLEPTILTEFFPNGTLKEILDEEKNELLDPEWTATKKYIFLLGIANTMKYLHKQGIIHGDLKTQNILIDDDYHPKICDYGLSRCFPYLLTKSIQLITEGKNGSPIYVAPEMLANPEEQYGPQVDVYAFGIITYEVITKKEPYFELGDSILIEELVDKIKNDYRPQNIEGISEKMWELITQCWSQNVQERPSFEEIYSKLSQDFSFFTEAVDENEINEYLNQFPEHQENTENAENTENNENKEGEDGNALSETVENVLGGLTENTQAEMNNVANQQPQQQQQQETNKNTRFLKACEEGNVELVKNLLLSGSIDVNSKLVSVLFLTFSMRFENQFFF</sequence>
<evidence type="ECO:0000313" key="8">
    <source>
        <dbReference type="EMBL" id="KAK8871355.1"/>
    </source>
</evidence>
<organism evidence="8 9">
    <name type="scientific">Tritrichomonas musculus</name>
    <dbReference type="NCBI Taxonomy" id="1915356"/>
    <lineage>
        <taxon>Eukaryota</taxon>
        <taxon>Metamonada</taxon>
        <taxon>Parabasalia</taxon>
        <taxon>Tritrichomonadida</taxon>
        <taxon>Tritrichomonadidae</taxon>
        <taxon>Tritrichomonas</taxon>
    </lineage>
</organism>
<dbReference type="Gene3D" id="1.10.510.10">
    <property type="entry name" value="Transferase(Phosphotransferase) domain 1"/>
    <property type="match status" value="1"/>
</dbReference>
<comment type="similarity">
    <text evidence="5">Belongs to the protein kinase superfamily.</text>
</comment>
<dbReference type="PANTHER" id="PTHR23257:SF958">
    <property type="entry name" value="SERINE_THREONINE-PROTEIN KINASE WNK4"/>
    <property type="match status" value="1"/>
</dbReference>
<accession>A0ABR2J0E1</accession>
<feature type="domain" description="Protein kinase" evidence="7">
    <location>
        <begin position="13"/>
        <end position="296"/>
    </location>
</feature>
<dbReference type="SUPFAM" id="SSF56112">
    <property type="entry name" value="Protein kinase-like (PK-like)"/>
    <property type="match status" value="1"/>
</dbReference>
<evidence type="ECO:0000259" key="7">
    <source>
        <dbReference type="PROSITE" id="PS50011"/>
    </source>
</evidence>
<dbReference type="PROSITE" id="PS00107">
    <property type="entry name" value="PROTEIN_KINASE_ATP"/>
    <property type="match status" value="1"/>
</dbReference>
<dbReference type="EMBL" id="JAPFFF010000013">
    <property type="protein sequence ID" value="KAK8871355.1"/>
    <property type="molecule type" value="Genomic_DNA"/>
</dbReference>
<gene>
    <name evidence="8" type="ORF">M9Y10_007076</name>
</gene>
<feature type="region of interest" description="Disordered" evidence="6">
    <location>
        <begin position="314"/>
        <end position="337"/>
    </location>
</feature>
<reference evidence="8 9" key="1">
    <citation type="submission" date="2024-04" db="EMBL/GenBank/DDBJ databases">
        <title>Tritrichomonas musculus Genome.</title>
        <authorList>
            <person name="Alves-Ferreira E."/>
            <person name="Grigg M."/>
            <person name="Lorenzi H."/>
            <person name="Galac M."/>
        </authorList>
    </citation>
    <scope>NUCLEOTIDE SEQUENCE [LARGE SCALE GENOMIC DNA]</scope>
    <source>
        <strain evidence="8 9">EAF2021</strain>
    </source>
</reference>
<keyword evidence="9" id="KW-1185">Reference proteome</keyword>
<evidence type="ECO:0000256" key="5">
    <source>
        <dbReference type="RuleBase" id="RU000304"/>
    </source>
</evidence>
<dbReference type="PRINTS" id="PR00109">
    <property type="entry name" value="TYRKINASE"/>
</dbReference>
<keyword evidence="3 4" id="KW-0067">ATP-binding</keyword>
<dbReference type="InterPro" id="IPR000719">
    <property type="entry name" value="Prot_kinase_dom"/>
</dbReference>
<dbReference type="PANTHER" id="PTHR23257">
    <property type="entry name" value="SERINE-THREONINE PROTEIN KINASE"/>
    <property type="match status" value="1"/>
</dbReference>
<evidence type="ECO:0000256" key="2">
    <source>
        <dbReference type="ARBA" id="ARBA00022741"/>
    </source>
</evidence>
<dbReference type="SMART" id="SM00220">
    <property type="entry name" value="S_TKc"/>
    <property type="match status" value="1"/>
</dbReference>
<dbReference type="PROSITE" id="PS00108">
    <property type="entry name" value="PROTEIN_KINASE_ST"/>
    <property type="match status" value="1"/>
</dbReference>
<dbReference type="Proteomes" id="UP001470230">
    <property type="component" value="Unassembled WGS sequence"/>
</dbReference>
<evidence type="ECO:0000256" key="4">
    <source>
        <dbReference type="PROSITE-ProRule" id="PRU10141"/>
    </source>
</evidence>
<evidence type="ECO:0000256" key="3">
    <source>
        <dbReference type="ARBA" id="ARBA00022840"/>
    </source>
</evidence>
<proteinExistence type="inferred from homology"/>
<keyword evidence="1 5" id="KW-0723">Serine/threonine-protein kinase</keyword>
<dbReference type="PROSITE" id="PS50011">
    <property type="entry name" value="PROTEIN_KINASE_DOM"/>
    <property type="match status" value="1"/>
</dbReference>
<dbReference type="InterPro" id="IPR017441">
    <property type="entry name" value="Protein_kinase_ATP_BS"/>
</dbReference>
<keyword evidence="1 5" id="KW-0418">Kinase</keyword>
<evidence type="ECO:0000313" key="9">
    <source>
        <dbReference type="Proteomes" id="UP001470230"/>
    </source>
</evidence>
<protein>
    <recommendedName>
        <fullName evidence="7">Protein kinase domain-containing protein</fullName>
    </recommendedName>
</protein>
<dbReference type="InterPro" id="IPR008271">
    <property type="entry name" value="Ser/Thr_kinase_AS"/>
</dbReference>
<evidence type="ECO:0000256" key="6">
    <source>
        <dbReference type="SAM" id="MobiDB-lite"/>
    </source>
</evidence>
<feature type="binding site" evidence="4">
    <location>
        <position position="42"/>
    </location>
    <ligand>
        <name>ATP</name>
        <dbReference type="ChEBI" id="CHEBI:30616"/>
    </ligand>
</feature>
<dbReference type="InterPro" id="IPR011009">
    <property type="entry name" value="Kinase-like_dom_sf"/>
</dbReference>